<dbReference type="SUPFAM" id="SSF101941">
    <property type="entry name" value="NAC domain"/>
    <property type="match status" value="1"/>
</dbReference>
<keyword evidence="3" id="KW-0238">DNA-binding</keyword>
<dbReference type="EMBL" id="JADFTS010000006">
    <property type="protein sequence ID" value="KAF9602257.1"/>
    <property type="molecule type" value="Genomic_DNA"/>
</dbReference>
<sequence length="298" mass="33938">MEKTTSSPTTESSEVAEVNSIDADEEFLQSFPPGYRFAPRDDELIEHYLMNKLYQSITLKIMNFQNFIDNSCLDLYKTYGDDGEKEWYFFTPRDRKYPNGSRPNRAAGNGYWKATGADRDITTNTKDAKKIIGKRKKKGNVKRLIKAASKVSRKVSKKDGEKVDKVASKVSRKRKGDNLIEVPSIDVAYNLNPASTPESNGNLMSSFESGKLEPIFDEDGRYHILTMCDAPSTHSYSYLLEYPTDLSQDFFMEANYTVQSGSPQSEARNNVKDNTYGIKADDFDRIWPEQQEPWISTV</sequence>
<dbReference type="InterPro" id="IPR036093">
    <property type="entry name" value="NAC_dom_sf"/>
</dbReference>
<dbReference type="GO" id="GO:0003677">
    <property type="term" value="F:DNA binding"/>
    <property type="evidence" value="ECO:0007669"/>
    <property type="project" value="UniProtKB-KW"/>
</dbReference>
<comment type="caution">
    <text evidence="7">The sequence shown here is derived from an EMBL/GenBank/DDBJ whole genome shotgun (WGS) entry which is preliminary data.</text>
</comment>
<dbReference type="Gene3D" id="2.170.150.80">
    <property type="entry name" value="NAC domain"/>
    <property type="match status" value="1"/>
</dbReference>
<dbReference type="PANTHER" id="PTHR31744">
    <property type="entry name" value="PROTEIN CUP-SHAPED COTYLEDON 2-RELATED"/>
    <property type="match status" value="1"/>
</dbReference>
<accession>A0A835LRK0</accession>
<dbReference type="Pfam" id="PF02365">
    <property type="entry name" value="NAM"/>
    <property type="match status" value="1"/>
</dbReference>
<dbReference type="GO" id="GO:0006355">
    <property type="term" value="P:regulation of DNA-templated transcription"/>
    <property type="evidence" value="ECO:0007669"/>
    <property type="project" value="InterPro"/>
</dbReference>
<evidence type="ECO:0000256" key="3">
    <source>
        <dbReference type="ARBA" id="ARBA00023125"/>
    </source>
</evidence>
<protein>
    <recommendedName>
        <fullName evidence="6">NAC domain-containing protein</fullName>
    </recommendedName>
</protein>
<name>A0A835LRK0_9MAGN</name>
<dbReference type="PANTHER" id="PTHR31744:SF233">
    <property type="entry name" value="NAC DOMAIN-CONTAINING PROTEIN 72-LIKE"/>
    <property type="match status" value="1"/>
</dbReference>
<feature type="domain" description="NAC" evidence="6">
    <location>
        <begin position="31"/>
        <end position="173"/>
    </location>
</feature>
<dbReference type="Proteomes" id="UP000631114">
    <property type="component" value="Unassembled WGS sequence"/>
</dbReference>
<evidence type="ECO:0000259" key="6">
    <source>
        <dbReference type="PROSITE" id="PS51005"/>
    </source>
</evidence>
<keyword evidence="8" id="KW-1185">Reference proteome</keyword>
<proteinExistence type="predicted"/>
<organism evidence="7 8">
    <name type="scientific">Coptis chinensis</name>
    <dbReference type="NCBI Taxonomy" id="261450"/>
    <lineage>
        <taxon>Eukaryota</taxon>
        <taxon>Viridiplantae</taxon>
        <taxon>Streptophyta</taxon>
        <taxon>Embryophyta</taxon>
        <taxon>Tracheophyta</taxon>
        <taxon>Spermatophyta</taxon>
        <taxon>Magnoliopsida</taxon>
        <taxon>Ranunculales</taxon>
        <taxon>Ranunculaceae</taxon>
        <taxon>Coptidoideae</taxon>
        <taxon>Coptis</taxon>
    </lineage>
</organism>
<dbReference type="PROSITE" id="PS51005">
    <property type="entry name" value="NAC"/>
    <property type="match status" value="1"/>
</dbReference>
<keyword evidence="2" id="KW-0805">Transcription regulation</keyword>
<comment type="subcellular location">
    <subcellularLocation>
        <location evidence="1">Nucleus</location>
    </subcellularLocation>
</comment>
<reference evidence="7 8" key="1">
    <citation type="submission" date="2020-10" db="EMBL/GenBank/DDBJ databases">
        <title>The Coptis chinensis genome and diversification of protoberbering-type alkaloids.</title>
        <authorList>
            <person name="Wang B."/>
            <person name="Shu S."/>
            <person name="Song C."/>
            <person name="Liu Y."/>
        </authorList>
    </citation>
    <scope>NUCLEOTIDE SEQUENCE [LARGE SCALE GENOMIC DNA]</scope>
    <source>
        <strain evidence="7">HL-2020</strain>
        <tissue evidence="7">Leaf</tissue>
    </source>
</reference>
<evidence type="ECO:0000313" key="8">
    <source>
        <dbReference type="Proteomes" id="UP000631114"/>
    </source>
</evidence>
<dbReference type="AlphaFoldDB" id="A0A835LRK0"/>
<dbReference type="GO" id="GO:0005634">
    <property type="term" value="C:nucleus"/>
    <property type="evidence" value="ECO:0007669"/>
    <property type="project" value="UniProtKB-SubCell"/>
</dbReference>
<evidence type="ECO:0000313" key="7">
    <source>
        <dbReference type="EMBL" id="KAF9602257.1"/>
    </source>
</evidence>
<keyword evidence="4" id="KW-0804">Transcription</keyword>
<dbReference type="OrthoDB" id="1927959at2759"/>
<evidence type="ECO:0000256" key="1">
    <source>
        <dbReference type="ARBA" id="ARBA00004123"/>
    </source>
</evidence>
<dbReference type="InterPro" id="IPR003441">
    <property type="entry name" value="NAC-dom"/>
</dbReference>
<keyword evidence="5" id="KW-0539">Nucleus</keyword>
<evidence type="ECO:0000256" key="4">
    <source>
        <dbReference type="ARBA" id="ARBA00023163"/>
    </source>
</evidence>
<gene>
    <name evidence="7" type="ORF">IFM89_026342</name>
</gene>
<evidence type="ECO:0000256" key="5">
    <source>
        <dbReference type="ARBA" id="ARBA00023242"/>
    </source>
</evidence>
<evidence type="ECO:0000256" key="2">
    <source>
        <dbReference type="ARBA" id="ARBA00023015"/>
    </source>
</evidence>